<sequence>MNFVKTRATSKNPPIYTRGSSNNPPYGQIVNKTKSAICFLCLFDGLRIPSIRRLVRKPQNICDRPLLTFDPTYYAPDSSKAIQEMYNNALKCPCDFAVDPSAQTVLTLLRKHCSSMPPQRILLHYFGSGCHPPSDDGNLFFFSDDRSRYKPIKVANLLNSCNCPICAIIDAPSAGSLYRAFQCRQDVFAFLACGPGELLPVSTDAPLDIFSSCLLCPYDIALWFYHRHHNGIIEAENNGTKDSKERLIRFLNAILDSILFDSQTQDTYYRFSIDPAVLTLARGFVLAQKVLSSFNIHPISIPELKPMESHPLWALWDTTLDCAIALNTSQMSSMIFSLVTTSFDSFPSTSLFPIFAYFLSTEHHYHIAQRLLQYIDSTEGAATIASHSTIPSVIVSLEKPSVLSLIILSKIIAISKITPYEQMTPINFIQAKDPGVLKAGMLMISICISTSHLANFNKLTDVCIDHAAHCAPYSCILLGLLAEKSGRLIQLPNYVPKFLPLLKSRKDTIRASAAYVIGNSRQPDIVQYLVPYLQDKSSLVRAQSVWGVCRGMIISQKKDYLDLICQMKDDKDKIVRKTVELLLPYVKADEIIDDIKLPQNHLLIQMLVKSVSSNDFVSRFEDEVFMM</sequence>
<dbReference type="SMART" id="SM01302">
    <property type="entry name" value="Raptor_N"/>
    <property type="match status" value="1"/>
</dbReference>
<dbReference type="GO" id="GO:0031929">
    <property type="term" value="P:TOR signaling"/>
    <property type="evidence" value="ECO:0000318"/>
    <property type="project" value="GO_Central"/>
</dbReference>
<dbReference type="GO" id="GO:0030674">
    <property type="term" value="F:protein-macromolecule adaptor activity"/>
    <property type="evidence" value="ECO:0000318"/>
    <property type="project" value="GO_Central"/>
</dbReference>
<dbReference type="InterPro" id="IPR011989">
    <property type="entry name" value="ARM-like"/>
</dbReference>
<dbReference type="InterPro" id="IPR016024">
    <property type="entry name" value="ARM-type_fold"/>
</dbReference>
<feature type="domain" description="Raptor N-terminal CASPase-like" evidence="4">
    <location>
        <begin position="30"/>
        <end position="182"/>
    </location>
</feature>
<keyword evidence="6" id="KW-1185">Reference proteome</keyword>
<keyword evidence="2" id="KW-0677">Repeat</keyword>
<dbReference type="Pfam" id="PF14538">
    <property type="entry name" value="Raptor_N"/>
    <property type="match status" value="1"/>
</dbReference>
<proteinExistence type="predicted"/>
<accession>A2DSA4</accession>
<dbReference type="Pfam" id="PF13646">
    <property type="entry name" value="HEAT_2"/>
    <property type="match status" value="1"/>
</dbReference>
<evidence type="ECO:0000256" key="3">
    <source>
        <dbReference type="SAM" id="MobiDB-lite"/>
    </source>
</evidence>
<reference evidence="5" key="2">
    <citation type="journal article" date="2007" name="Science">
        <title>Draft genome sequence of the sexually transmitted pathogen Trichomonas vaginalis.</title>
        <authorList>
            <person name="Carlton J.M."/>
            <person name="Hirt R.P."/>
            <person name="Silva J.C."/>
            <person name="Delcher A.L."/>
            <person name="Schatz M."/>
            <person name="Zhao Q."/>
            <person name="Wortman J.R."/>
            <person name="Bidwell S.L."/>
            <person name="Alsmark U.C.M."/>
            <person name="Besteiro S."/>
            <person name="Sicheritz-Ponten T."/>
            <person name="Noel C.J."/>
            <person name="Dacks J.B."/>
            <person name="Foster P.G."/>
            <person name="Simillion C."/>
            <person name="Van de Peer Y."/>
            <person name="Miranda-Saavedra D."/>
            <person name="Barton G.J."/>
            <person name="Westrop G.D."/>
            <person name="Mueller S."/>
            <person name="Dessi D."/>
            <person name="Fiori P.L."/>
            <person name="Ren Q."/>
            <person name="Paulsen I."/>
            <person name="Zhang H."/>
            <person name="Bastida-Corcuera F.D."/>
            <person name="Simoes-Barbosa A."/>
            <person name="Brown M.T."/>
            <person name="Hayes R.D."/>
            <person name="Mukherjee M."/>
            <person name="Okumura C.Y."/>
            <person name="Schneider R."/>
            <person name="Smith A.J."/>
            <person name="Vanacova S."/>
            <person name="Villalvazo M."/>
            <person name="Haas B.J."/>
            <person name="Pertea M."/>
            <person name="Feldblyum T.V."/>
            <person name="Utterback T.R."/>
            <person name="Shu C.L."/>
            <person name="Osoegawa K."/>
            <person name="de Jong P.J."/>
            <person name="Hrdy I."/>
            <person name="Horvathova L."/>
            <person name="Zubacova Z."/>
            <person name="Dolezal P."/>
            <person name="Malik S.B."/>
            <person name="Logsdon J.M. Jr."/>
            <person name="Henze K."/>
            <person name="Gupta A."/>
            <person name="Wang C.C."/>
            <person name="Dunne R.L."/>
            <person name="Upcroft J.A."/>
            <person name="Upcroft P."/>
            <person name="White O."/>
            <person name="Salzberg S.L."/>
            <person name="Tang P."/>
            <person name="Chiu C.-H."/>
            <person name="Lee Y.-S."/>
            <person name="Embley T.M."/>
            <person name="Coombs G.H."/>
            <person name="Mottram J.C."/>
            <person name="Tachezy J."/>
            <person name="Fraser-Liggett C.M."/>
            <person name="Johnson P.J."/>
        </authorList>
    </citation>
    <scope>NUCLEOTIDE SEQUENCE [LARGE SCALE GENOMIC DNA]</scope>
    <source>
        <strain evidence="5">G3</strain>
    </source>
</reference>
<dbReference type="GO" id="GO:0009267">
    <property type="term" value="P:cellular response to starvation"/>
    <property type="evidence" value="ECO:0000318"/>
    <property type="project" value="GO_Central"/>
</dbReference>
<dbReference type="SMR" id="A2DSA4"/>
<organism evidence="5 6">
    <name type="scientific">Trichomonas vaginalis (strain ATCC PRA-98 / G3)</name>
    <dbReference type="NCBI Taxonomy" id="412133"/>
    <lineage>
        <taxon>Eukaryota</taxon>
        <taxon>Metamonada</taxon>
        <taxon>Parabasalia</taxon>
        <taxon>Trichomonadida</taxon>
        <taxon>Trichomonadidae</taxon>
        <taxon>Trichomonas</taxon>
    </lineage>
</organism>
<evidence type="ECO:0000313" key="5">
    <source>
        <dbReference type="EMBL" id="EAY16683.1"/>
    </source>
</evidence>
<evidence type="ECO:0000256" key="1">
    <source>
        <dbReference type="ARBA" id="ARBA00022574"/>
    </source>
</evidence>
<protein>
    <recommendedName>
        <fullName evidence="4">Raptor N-terminal CASPase-like domain-containing protein</fullName>
    </recommendedName>
</protein>
<dbReference type="EMBL" id="DS113239">
    <property type="protein sequence ID" value="EAY16683.1"/>
    <property type="molecule type" value="Genomic_DNA"/>
</dbReference>
<dbReference type="GO" id="GO:0031931">
    <property type="term" value="C:TORC1 complex"/>
    <property type="evidence" value="ECO:0000318"/>
    <property type="project" value="GO_Central"/>
</dbReference>
<dbReference type="VEuPathDB" id="TrichDB:TVAGG3_0078940"/>
<dbReference type="SUPFAM" id="SSF48371">
    <property type="entry name" value="ARM repeat"/>
    <property type="match status" value="1"/>
</dbReference>
<dbReference type="AlphaFoldDB" id="A2DSA4"/>
<dbReference type="PANTHER" id="PTHR12848:SF16">
    <property type="entry name" value="REGULATORY-ASSOCIATED PROTEIN OF MTOR"/>
    <property type="match status" value="1"/>
</dbReference>
<dbReference type="GO" id="GO:0005737">
    <property type="term" value="C:cytoplasm"/>
    <property type="evidence" value="ECO:0000318"/>
    <property type="project" value="GO_Central"/>
</dbReference>
<keyword evidence="1" id="KW-0853">WD repeat</keyword>
<evidence type="ECO:0000259" key="4">
    <source>
        <dbReference type="SMART" id="SM01302"/>
    </source>
</evidence>
<feature type="compositionally biased region" description="Polar residues" evidence="3">
    <location>
        <begin position="7"/>
        <end position="23"/>
    </location>
</feature>
<evidence type="ECO:0000313" key="6">
    <source>
        <dbReference type="Proteomes" id="UP000001542"/>
    </source>
</evidence>
<dbReference type="FunFam" id="1.25.10.10:FF:001141">
    <property type="entry name" value="Uncharacterized protein"/>
    <property type="match status" value="1"/>
</dbReference>
<dbReference type="GO" id="GO:0071230">
    <property type="term" value="P:cellular response to amino acid stimulus"/>
    <property type="evidence" value="ECO:0000318"/>
    <property type="project" value="GO_Central"/>
</dbReference>
<dbReference type="InterPro" id="IPR004083">
    <property type="entry name" value="Raptor"/>
</dbReference>
<dbReference type="Gene3D" id="1.25.10.10">
    <property type="entry name" value="Leucine-rich Repeat Variant"/>
    <property type="match status" value="1"/>
</dbReference>
<dbReference type="RefSeq" id="XP_001328906.1">
    <property type="nucleotide sequence ID" value="XM_001328871.1"/>
</dbReference>
<dbReference type="VEuPathDB" id="TrichDB:TVAG_066880"/>
<dbReference type="GO" id="GO:0030307">
    <property type="term" value="P:positive regulation of cell growth"/>
    <property type="evidence" value="ECO:0000318"/>
    <property type="project" value="GO_Central"/>
</dbReference>
<dbReference type="PANTHER" id="PTHR12848">
    <property type="entry name" value="REGULATORY-ASSOCIATED PROTEIN OF MTOR"/>
    <property type="match status" value="1"/>
</dbReference>
<reference evidence="5" key="1">
    <citation type="submission" date="2006-10" db="EMBL/GenBank/DDBJ databases">
        <authorList>
            <person name="Amadeo P."/>
            <person name="Zhao Q."/>
            <person name="Wortman J."/>
            <person name="Fraser-Liggett C."/>
            <person name="Carlton J."/>
        </authorList>
    </citation>
    <scope>NUCLEOTIDE SEQUENCE</scope>
    <source>
        <strain evidence="5">G3</strain>
    </source>
</reference>
<evidence type="ECO:0000256" key="2">
    <source>
        <dbReference type="ARBA" id="ARBA00022737"/>
    </source>
</evidence>
<dbReference type="GO" id="GO:0010506">
    <property type="term" value="P:regulation of autophagy"/>
    <property type="evidence" value="ECO:0000318"/>
    <property type="project" value="GO_Central"/>
</dbReference>
<dbReference type="STRING" id="5722.A2DSA4"/>
<dbReference type="InterPro" id="IPR029347">
    <property type="entry name" value="Raptor_N"/>
</dbReference>
<dbReference type="eggNOG" id="KOG1517">
    <property type="taxonomic scope" value="Eukaryota"/>
</dbReference>
<dbReference type="PRINTS" id="PR01547">
    <property type="entry name" value="YEAST176DUF"/>
</dbReference>
<dbReference type="KEGG" id="tva:4774694"/>
<gene>
    <name evidence="5" type="ORF">TVAG_066880</name>
</gene>
<dbReference type="InParanoid" id="A2DSA4"/>
<name>A2DSA4_TRIV3</name>
<feature type="region of interest" description="Disordered" evidence="3">
    <location>
        <begin position="1"/>
        <end position="23"/>
    </location>
</feature>
<dbReference type="OrthoDB" id="10262360at2759"/>
<dbReference type="Proteomes" id="UP000001542">
    <property type="component" value="Unassembled WGS sequence"/>
</dbReference>